<keyword evidence="3" id="KW-0328">Glycosyltransferase</keyword>
<evidence type="ECO:0000256" key="1">
    <source>
        <dbReference type="ARBA" id="ARBA00004141"/>
    </source>
</evidence>
<keyword evidence="5" id="KW-0812">Transmembrane</keyword>
<evidence type="ECO:0000256" key="3">
    <source>
        <dbReference type="ARBA" id="ARBA00022676"/>
    </source>
</evidence>
<accession>A0A285V877</accession>
<dbReference type="InterPro" id="IPR029044">
    <property type="entry name" value="Nucleotide-diphossugar_trans"/>
</dbReference>
<feature type="domain" description="Glycosyltransferase 2-like" evidence="8">
    <location>
        <begin position="11"/>
        <end position="133"/>
    </location>
</feature>
<comment type="similarity">
    <text evidence="2">Belongs to the glycosyltransferase 2 family.</text>
</comment>
<keyword evidence="6" id="KW-1133">Transmembrane helix</keyword>
<evidence type="ECO:0000256" key="4">
    <source>
        <dbReference type="ARBA" id="ARBA00022679"/>
    </source>
</evidence>
<dbReference type="SUPFAM" id="SSF53448">
    <property type="entry name" value="Nucleotide-diphospho-sugar transferases"/>
    <property type="match status" value="1"/>
</dbReference>
<reference evidence="10" key="1">
    <citation type="submission" date="2017-08" db="EMBL/GenBank/DDBJ databases">
        <authorList>
            <person name="Varghese N."/>
            <person name="Submissions S."/>
        </authorList>
    </citation>
    <scope>NUCLEOTIDE SEQUENCE [LARGE SCALE GENOMIC DNA]</scope>
    <source>
        <strain evidence="10">DSM 4725</strain>
    </source>
</reference>
<dbReference type="Proteomes" id="UP000219435">
    <property type="component" value="Unassembled WGS sequence"/>
</dbReference>
<dbReference type="InterPro" id="IPR001173">
    <property type="entry name" value="Glyco_trans_2-like"/>
</dbReference>
<gene>
    <name evidence="9" type="ORF">SAMN05660748_2964</name>
</gene>
<dbReference type="Pfam" id="PF00535">
    <property type="entry name" value="Glycos_transf_2"/>
    <property type="match status" value="1"/>
</dbReference>
<dbReference type="RefSeq" id="WP_245852827.1">
    <property type="nucleotide sequence ID" value="NZ_OBQI01000004.1"/>
</dbReference>
<evidence type="ECO:0000256" key="2">
    <source>
        <dbReference type="ARBA" id="ARBA00006739"/>
    </source>
</evidence>
<evidence type="ECO:0000313" key="10">
    <source>
        <dbReference type="Proteomes" id="UP000219435"/>
    </source>
</evidence>
<dbReference type="AlphaFoldDB" id="A0A285V877"/>
<organism evidence="9 10">
    <name type="scientific">Blastococcus aggregatus</name>
    <dbReference type="NCBI Taxonomy" id="38502"/>
    <lineage>
        <taxon>Bacteria</taxon>
        <taxon>Bacillati</taxon>
        <taxon>Actinomycetota</taxon>
        <taxon>Actinomycetes</taxon>
        <taxon>Geodermatophilales</taxon>
        <taxon>Geodermatophilaceae</taxon>
        <taxon>Blastococcus</taxon>
    </lineage>
</organism>
<dbReference type="InterPro" id="IPR050256">
    <property type="entry name" value="Glycosyltransferase_2"/>
</dbReference>
<keyword evidence="7" id="KW-0472">Membrane</keyword>
<dbReference type="PANTHER" id="PTHR48090">
    <property type="entry name" value="UNDECAPRENYL-PHOSPHATE 4-DEOXY-4-FORMAMIDO-L-ARABINOSE TRANSFERASE-RELATED"/>
    <property type="match status" value="1"/>
</dbReference>
<keyword evidence="4 9" id="KW-0808">Transferase</keyword>
<evidence type="ECO:0000256" key="6">
    <source>
        <dbReference type="ARBA" id="ARBA00022989"/>
    </source>
</evidence>
<evidence type="ECO:0000259" key="8">
    <source>
        <dbReference type="Pfam" id="PF00535"/>
    </source>
</evidence>
<dbReference type="GO" id="GO:0005886">
    <property type="term" value="C:plasma membrane"/>
    <property type="evidence" value="ECO:0007669"/>
    <property type="project" value="TreeGrafter"/>
</dbReference>
<sequence length="231" mass="24217">MGAVVSPRIAVVVPVYANEATLRPLAQRLAAALEDRDWRLRLVIDASPDGSAAVAAALAAQDHRIAVSGLPVNGGQHAALAHGLAAEPDADVWVCLDADLQDPPEAVPVLLDRLARGDVGAVFAGRRGRYESAARRLTGGLHRRLAARLTGLPADAGAFLAMGAAVRDAVVTAVRDEGAPSVVLAVARAGRPVVSVPVERDQRPEGRSAWTARARLRQSLSSLAWALRARR</sequence>
<dbReference type="EMBL" id="OBQI01000004">
    <property type="protein sequence ID" value="SOC50223.1"/>
    <property type="molecule type" value="Genomic_DNA"/>
</dbReference>
<comment type="subcellular location">
    <subcellularLocation>
        <location evidence="1">Membrane</location>
        <topology evidence="1">Multi-pass membrane protein</topology>
    </subcellularLocation>
</comment>
<name>A0A285V877_9ACTN</name>
<keyword evidence="10" id="KW-1185">Reference proteome</keyword>
<dbReference type="Gene3D" id="3.90.550.10">
    <property type="entry name" value="Spore Coat Polysaccharide Biosynthesis Protein SpsA, Chain A"/>
    <property type="match status" value="1"/>
</dbReference>
<evidence type="ECO:0000256" key="7">
    <source>
        <dbReference type="ARBA" id="ARBA00023136"/>
    </source>
</evidence>
<protein>
    <submittedName>
        <fullName evidence="9">Undecaprenyl-phosphate 4-deoxy-4-formamido-L-arabinose transferase</fullName>
    </submittedName>
</protein>
<evidence type="ECO:0000313" key="9">
    <source>
        <dbReference type="EMBL" id="SOC50223.1"/>
    </source>
</evidence>
<dbReference type="GO" id="GO:0016757">
    <property type="term" value="F:glycosyltransferase activity"/>
    <property type="evidence" value="ECO:0007669"/>
    <property type="project" value="UniProtKB-KW"/>
</dbReference>
<evidence type="ECO:0000256" key="5">
    <source>
        <dbReference type="ARBA" id="ARBA00022692"/>
    </source>
</evidence>
<dbReference type="PANTHER" id="PTHR48090:SF1">
    <property type="entry name" value="PROPHAGE BACTOPRENOL GLUCOSYL TRANSFERASE HOMOLOG"/>
    <property type="match status" value="1"/>
</dbReference>
<proteinExistence type="inferred from homology"/>